<keyword evidence="3" id="KW-1185">Reference proteome</keyword>
<protein>
    <submittedName>
        <fullName evidence="2">Uncharacterized protein</fullName>
    </submittedName>
</protein>
<keyword evidence="1" id="KW-1133">Transmembrane helix</keyword>
<evidence type="ECO:0000313" key="2">
    <source>
        <dbReference type="EMBL" id="KAF0733526.1"/>
    </source>
</evidence>
<accession>A0A6G0X170</accession>
<dbReference type="EMBL" id="VJMJ01000122">
    <property type="protein sequence ID" value="KAF0733526.1"/>
    <property type="molecule type" value="Genomic_DNA"/>
</dbReference>
<dbReference type="Proteomes" id="UP000481153">
    <property type="component" value="Unassembled WGS sequence"/>
</dbReference>
<evidence type="ECO:0000313" key="3">
    <source>
        <dbReference type="Proteomes" id="UP000481153"/>
    </source>
</evidence>
<proteinExistence type="predicted"/>
<organism evidence="2 3">
    <name type="scientific">Aphanomyces euteiches</name>
    <dbReference type="NCBI Taxonomy" id="100861"/>
    <lineage>
        <taxon>Eukaryota</taxon>
        <taxon>Sar</taxon>
        <taxon>Stramenopiles</taxon>
        <taxon>Oomycota</taxon>
        <taxon>Saprolegniomycetes</taxon>
        <taxon>Saprolegniales</taxon>
        <taxon>Verrucalvaceae</taxon>
        <taxon>Aphanomyces</taxon>
    </lineage>
</organism>
<feature type="transmembrane region" description="Helical" evidence="1">
    <location>
        <begin position="20"/>
        <end position="41"/>
    </location>
</feature>
<name>A0A6G0X170_9STRA</name>
<keyword evidence="1" id="KW-0472">Membrane</keyword>
<gene>
    <name evidence="2" type="ORF">Ae201684_009762</name>
</gene>
<comment type="caution">
    <text evidence="2">The sequence shown here is derived from an EMBL/GenBank/DDBJ whole genome shotgun (WGS) entry which is preliminary data.</text>
</comment>
<sequence>MTISLKSQMEIRLSSHSLRLHCLVVIAIVLASSFSCSLWPLHEAVCILGNLIRVGAFLAYADVYQHQSI</sequence>
<dbReference type="AlphaFoldDB" id="A0A6G0X170"/>
<keyword evidence="1" id="KW-0812">Transmembrane</keyword>
<evidence type="ECO:0000256" key="1">
    <source>
        <dbReference type="SAM" id="Phobius"/>
    </source>
</evidence>
<reference evidence="2 3" key="1">
    <citation type="submission" date="2019-07" db="EMBL/GenBank/DDBJ databases">
        <title>Genomics analysis of Aphanomyces spp. identifies a new class of oomycete effector associated with host adaptation.</title>
        <authorList>
            <person name="Gaulin E."/>
        </authorList>
    </citation>
    <scope>NUCLEOTIDE SEQUENCE [LARGE SCALE GENOMIC DNA]</scope>
    <source>
        <strain evidence="2 3">ATCC 201684</strain>
    </source>
</reference>